<evidence type="ECO:0000313" key="2">
    <source>
        <dbReference type="Proteomes" id="UP001149090"/>
    </source>
</evidence>
<accession>A0A9Q0LBY5</accession>
<keyword evidence="2" id="KW-1185">Reference proteome</keyword>
<dbReference type="EMBL" id="JAPDFW010000103">
    <property type="protein sequence ID" value="KAJ5069625.1"/>
    <property type="molecule type" value="Genomic_DNA"/>
</dbReference>
<organism evidence="1 2">
    <name type="scientific">Anaeramoeba ignava</name>
    <name type="common">Anaerobic marine amoeba</name>
    <dbReference type="NCBI Taxonomy" id="1746090"/>
    <lineage>
        <taxon>Eukaryota</taxon>
        <taxon>Metamonada</taxon>
        <taxon>Anaeramoebidae</taxon>
        <taxon>Anaeramoeba</taxon>
    </lineage>
</organism>
<sequence length="270" mass="31799">MEKFFPDNLDNLEEMCELNGSTKPKKMKDKETNKIFVLKKGKSKEHCLNEFVANQIYEKANAQVPKMKKFETENDFQILIEFIDGITWKEYQEKNSKSPEKLEKIQREVMKHFVLDCLLANWDVAGLQDENIMIENSTEKPFRIDFGGALSYRAMGEKKKVEEWTGDFVPEIFTMLDSSFNETSARLFKFVSDLDIISQVNELNHFFQNIHLIQDLSDNDRNILTQRFQFLKLTAMQKEQDLYSTNQNFNADDDFDSQLEKALQESMKYK</sequence>
<dbReference type="Proteomes" id="UP001149090">
    <property type="component" value="Unassembled WGS sequence"/>
</dbReference>
<reference evidence="1" key="1">
    <citation type="submission" date="2022-10" db="EMBL/GenBank/DDBJ databases">
        <title>Novel sulphate-reducing endosymbionts in the free-living metamonad Anaeramoeba.</title>
        <authorList>
            <person name="Jerlstrom-Hultqvist J."/>
            <person name="Cepicka I."/>
            <person name="Gallot-Lavallee L."/>
            <person name="Salas-Leiva D."/>
            <person name="Curtis B.A."/>
            <person name="Zahonova K."/>
            <person name="Pipaliya S."/>
            <person name="Dacks J."/>
            <person name="Roger A.J."/>
        </authorList>
    </citation>
    <scope>NUCLEOTIDE SEQUENCE</scope>
    <source>
        <strain evidence="1">BMAN</strain>
    </source>
</reference>
<comment type="caution">
    <text evidence="1">The sequence shown here is derived from an EMBL/GenBank/DDBJ whole genome shotgun (WGS) entry which is preliminary data.</text>
</comment>
<dbReference type="AlphaFoldDB" id="A0A9Q0LBY5"/>
<name>A0A9Q0LBY5_ANAIG</name>
<dbReference type="OrthoDB" id="272778at2759"/>
<evidence type="ECO:0000313" key="1">
    <source>
        <dbReference type="EMBL" id="KAJ5069625.1"/>
    </source>
</evidence>
<protein>
    <submittedName>
        <fullName evidence="1">Uncharacterized protein</fullName>
    </submittedName>
</protein>
<proteinExistence type="predicted"/>
<gene>
    <name evidence="1" type="ORF">M0811_02195</name>
</gene>